<protein>
    <submittedName>
        <fullName evidence="1">Uncharacterized protein</fullName>
    </submittedName>
</protein>
<dbReference type="Gramene" id="OE9A053061T1">
    <property type="protein sequence ID" value="OE9A053061C1"/>
    <property type="gene ID" value="OE9A053061"/>
</dbReference>
<proteinExistence type="predicted"/>
<evidence type="ECO:0000313" key="2">
    <source>
        <dbReference type="Proteomes" id="UP000594638"/>
    </source>
</evidence>
<organism evidence="1 2">
    <name type="scientific">Olea europaea subsp. europaea</name>
    <dbReference type="NCBI Taxonomy" id="158383"/>
    <lineage>
        <taxon>Eukaryota</taxon>
        <taxon>Viridiplantae</taxon>
        <taxon>Streptophyta</taxon>
        <taxon>Embryophyta</taxon>
        <taxon>Tracheophyta</taxon>
        <taxon>Spermatophyta</taxon>
        <taxon>Magnoliopsida</taxon>
        <taxon>eudicotyledons</taxon>
        <taxon>Gunneridae</taxon>
        <taxon>Pentapetalae</taxon>
        <taxon>asterids</taxon>
        <taxon>lamiids</taxon>
        <taxon>Lamiales</taxon>
        <taxon>Oleaceae</taxon>
        <taxon>Oleeae</taxon>
        <taxon>Olea</taxon>
    </lineage>
</organism>
<gene>
    <name evidence="1" type="ORF">OLEA9_A053061</name>
</gene>
<dbReference type="Proteomes" id="UP000594638">
    <property type="component" value="Unassembled WGS sequence"/>
</dbReference>
<accession>A0A8S0S1P7</accession>
<dbReference type="EMBL" id="CACTIH010003854">
    <property type="protein sequence ID" value="CAA2986315.1"/>
    <property type="molecule type" value="Genomic_DNA"/>
</dbReference>
<name>A0A8S0S1P7_OLEEU</name>
<dbReference type="AlphaFoldDB" id="A0A8S0S1P7"/>
<dbReference type="OrthoDB" id="539213at2759"/>
<sequence>MIKGIILAIVIGPPIVAAVIVIVQDHFEPKGFESPMLKEHILMNSVEYMGLHYWDQERKGSRVRVSKSNGIIHDEMNSRDQCSGQNLVVRE</sequence>
<keyword evidence="2" id="KW-1185">Reference proteome</keyword>
<reference evidence="1 2" key="1">
    <citation type="submission" date="2019-12" db="EMBL/GenBank/DDBJ databases">
        <authorList>
            <person name="Alioto T."/>
            <person name="Alioto T."/>
            <person name="Gomez Garrido J."/>
        </authorList>
    </citation>
    <scope>NUCLEOTIDE SEQUENCE [LARGE SCALE GENOMIC DNA]</scope>
</reference>
<comment type="caution">
    <text evidence="1">The sequence shown here is derived from an EMBL/GenBank/DDBJ whole genome shotgun (WGS) entry which is preliminary data.</text>
</comment>
<evidence type="ECO:0000313" key="1">
    <source>
        <dbReference type="EMBL" id="CAA2986315.1"/>
    </source>
</evidence>